<protein>
    <recommendedName>
        <fullName evidence="2">Lipid-binding serum glycoprotein C-terminal domain-containing protein</fullName>
    </recommendedName>
</protein>
<proteinExistence type="predicted"/>
<dbReference type="PANTHER" id="PTHR46019:SF10">
    <property type="entry name" value="BPI FOLD-CONTAINING FAMILY B MEMBER 2"/>
    <property type="match status" value="1"/>
</dbReference>
<dbReference type="InterPro" id="IPR051660">
    <property type="entry name" value="BPI_fold-BPI/LBP"/>
</dbReference>
<dbReference type="Pfam" id="PF01273">
    <property type="entry name" value="LBP_BPI_CETP"/>
    <property type="match status" value="1"/>
</dbReference>
<comment type="caution">
    <text evidence="3">The sequence shown here is derived from an EMBL/GenBank/DDBJ whole genome shotgun (WGS) entry which is preliminary data.</text>
</comment>
<evidence type="ECO:0000256" key="1">
    <source>
        <dbReference type="SAM" id="SignalP"/>
    </source>
</evidence>
<evidence type="ECO:0000313" key="4">
    <source>
        <dbReference type="Proteomes" id="UP001162483"/>
    </source>
</evidence>
<dbReference type="InterPro" id="IPR017943">
    <property type="entry name" value="Bactericidal_perm-incr_a/b_dom"/>
</dbReference>
<dbReference type="PANTHER" id="PTHR46019">
    <property type="entry name" value="BPI FOLD-CONTAINING FAMILY B MEMBER 4-RELATED"/>
    <property type="match status" value="1"/>
</dbReference>
<feature type="chain" id="PRO_5047084341" description="Lipid-binding serum glycoprotein C-terminal domain-containing protein" evidence="1">
    <location>
        <begin position="20"/>
        <end position="472"/>
    </location>
</feature>
<dbReference type="SMART" id="SM00329">
    <property type="entry name" value="BPI2"/>
    <property type="match status" value="1"/>
</dbReference>
<dbReference type="InterPro" id="IPR001124">
    <property type="entry name" value="Lipid-bd_serum_glycop_C"/>
</dbReference>
<dbReference type="SUPFAM" id="SSF55394">
    <property type="entry name" value="Bactericidal permeability-increasing protein, BPI"/>
    <property type="match status" value="2"/>
</dbReference>
<dbReference type="EMBL" id="CATNWA010008516">
    <property type="protein sequence ID" value="CAI9556347.1"/>
    <property type="molecule type" value="Genomic_DNA"/>
</dbReference>
<keyword evidence="1" id="KW-0732">Signal</keyword>
<gene>
    <name evidence="3" type="ORF">SPARVUS_LOCUS4538521</name>
</gene>
<feature type="domain" description="Lipid-binding serum glycoprotein C-terminal" evidence="2">
    <location>
        <begin position="261"/>
        <end position="466"/>
    </location>
</feature>
<dbReference type="InterPro" id="IPR017942">
    <property type="entry name" value="Lipid-bd_serum_glycop_N"/>
</dbReference>
<dbReference type="Proteomes" id="UP001162483">
    <property type="component" value="Unassembled WGS sequence"/>
</dbReference>
<evidence type="ECO:0000259" key="2">
    <source>
        <dbReference type="SMART" id="SM00329"/>
    </source>
</evidence>
<evidence type="ECO:0000313" key="3">
    <source>
        <dbReference type="EMBL" id="CAI9556347.1"/>
    </source>
</evidence>
<accession>A0ABN9C8F4</accession>
<organism evidence="3 4">
    <name type="scientific">Staurois parvus</name>
    <dbReference type="NCBI Taxonomy" id="386267"/>
    <lineage>
        <taxon>Eukaryota</taxon>
        <taxon>Metazoa</taxon>
        <taxon>Chordata</taxon>
        <taxon>Craniata</taxon>
        <taxon>Vertebrata</taxon>
        <taxon>Euteleostomi</taxon>
        <taxon>Amphibia</taxon>
        <taxon>Batrachia</taxon>
        <taxon>Anura</taxon>
        <taxon>Neobatrachia</taxon>
        <taxon>Ranoidea</taxon>
        <taxon>Ranidae</taxon>
        <taxon>Staurois</taxon>
    </lineage>
</organism>
<dbReference type="Gene3D" id="3.15.20.10">
    <property type="entry name" value="Bactericidal permeability-increasing protein, domain 2"/>
    <property type="match status" value="1"/>
</dbReference>
<dbReference type="Pfam" id="PF02886">
    <property type="entry name" value="LBP_BPI_CETP_C"/>
    <property type="match status" value="1"/>
</dbReference>
<dbReference type="Gene3D" id="3.15.10.10">
    <property type="entry name" value="Bactericidal permeability-increasing protein, domain 1"/>
    <property type="match status" value="1"/>
</dbReference>
<feature type="signal peptide" evidence="1">
    <location>
        <begin position="1"/>
        <end position="19"/>
    </location>
</feature>
<keyword evidence="4" id="KW-1185">Reference proteome</keyword>
<name>A0ABN9C8F4_9NEOB</name>
<sequence length="472" mass="50956">MKLLFIAALMVVWVSPLRSTPCKTVLRVKHEAIEYACQTQKRPLQRAFGIIPIPSVINGGNRGILGLGLGLVDNVVKLAGVQILEVRLPELNVKMMPNVGIQVSIDTSFQISGSIALVGKIDVKAKAGVLADLRFTRTDRGFPILSVSACKSILGDTRITGPFGILPALTNIIKGHFEVVLSDMLCVSVSNVFLGFNTNLGMLVGGSIIGGNLGLQYTMPSAPVVTEDYMDVIMDVEYEVDKKVVEIPNGVKDFTLPPGAGNKDAMINLGLSQDFFNSMFTAFQSSGGLNLEISSTSASVRNYLTTSVLGSHIPEISWKYKESLPVNMKILLTQTPLVTLDANVVLVQISPVVEMFVVTGTMRNQHLMTLNVGANLMAKLDVSRGKITTSVGLQGDLKITMASSSFGKCKTSPSVLMGYMRDIFNKAYLVQLNADLSVGVSLPSLPNVDLIHEVIEVKKEYAVVSFDPQYVK</sequence>
<reference evidence="3" key="1">
    <citation type="submission" date="2023-05" db="EMBL/GenBank/DDBJ databases">
        <authorList>
            <person name="Stuckert A."/>
        </authorList>
    </citation>
    <scope>NUCLEOTIDE SEQUENCE</scope>
</reference>